<proteinExistence type="predicted"/>
<dbReference type="GO" id="GO:0000722">
    <property type="term" value="P:telomere maintenance via recombination"/>
    <property type="evidence" value="ECO:0007669"/>
    <property type="project" value="TreeGrafter"/>
</dbReference>
<dbReference type="GO" id="GO:0071140">
    <property type="term" value="P:resolution of mitotic recombination intermediates"/>
    <property type="evidence" value="ECO:0007669"/>
    <property type="project" value="TreeGrafter"/>
</dbReference>
<dbReference type="InterPro" id="IPR020588">
    <property type="entry name" value="RecA_ATP-bd"/>
</dbReference>
<dbReference type="GO" id="GO:0005657">
    <property type="term" value="C:replication fork"/>
    <property type="evidence" value="ECO:0007669"/>
    <property type="project" value="TreeGrafter"/>
</dbReference>
<gene>
    <name evidence="2" type="ORF">CPATCC_000500</name>
</gene>
<protein>
    <recommendedName>
        <fullName evidence="1">RecA family profile 1 domain-containing protein</fullName>
    </recommendedName>
</protein>
<accession>A0A7S7RHG6</accession>
<dbReference type="PANTHER" id="PTHR46487:SF1">
    <property type="entry name" value="DNA REPAIR PROTEIN XRCC3"/>
    <property type="match status" value="1"/>
</dbReference>
<organism evidence="2 3">
    <name type="scientific">Cryptosporidium parvum</name>
    <dbReference type="NCBI Taxonomy" id="5807"/>
    <lineage>
        <taxon>Eukaryota</taxon>
        <taxon>Sar</taxon>
        <taxon>Alveolata</taxon>
        <taxon>Apicomplexa</taxon>
        <taxon>Conoidasida</taxon>
        <taxon>Coccidia</taxon>
        <taxon>Eucoccidiorida</taxon>
        <taxon>Eimeriorina</taxon>
        <taxon>Cryptosporidiidae</taxon>
        <taxon>Cryptosporidium</taxon>
    </lineage>
</organism>
<dbReference type="GO" id="GO:0000400">
    <property type="term" value="F:four-way junction DNA binding"/>
    <property type="evidence" value="ECO:0007669"/>
    <property type="project" value="TreeGrafter"/>
</dbReference>
<dbReference type="VEuPathDB" id="CryptoDB:CPATCC_0026720"/>
<dbReference type="Pfam" id="PF08423">
    <property type="entry name" value="Rad51"/>
    <property type="match status" value="1"/>
</dbReference>
<dbReference type="GO" id="GO:0033065">
    <property type="term" value="C:Rad51C-XRCC3 complex"/>
    <property type="evidence" value="ECO:0007669"/>
    <property type="project" value="TreeGrafter"/>
</dbReference>
<sequence length="321" mass="36415">MKKESGKGGGFELTWWRSRGAEEIISTSEQMLMDDTRLSTGSNVVDKAFNGGIPKRILFEITGEAGTGKTQWCLTLITSVLLRNLDFSKVMGELNSDIGIVCVLYTENGVFSNGRLSEILKSKLEFEYLKANSKEKLDNNEDDLLNILHNKLMNYVKVYKINTLEDLNIFLQRVIPGICLNHKIDAIFIDSITNLYRSKVSFSENSSASTSLIQFSNVFKRISVDQDSWLIVTNQTTTELNEFHIPGSNIFGNKQKPSLGLIWSNSINWRIFLSKSISPSFEKDLNISYRELRVELSSEIPKIKLPFCIQKRGITDIEMDN</sequence>
<dbReference type="AlphaFoldDB" id="A0A7S7RHG6"/>
<dbReference type="PROSITE" id="PS50162">
    <property type="entry name" value="RECA_2"/>
    <property type="match status" value="1"/>
</dbReference>
<dbReference type="GO" id="GO:0140664">
    <property type="term" value="F:ATP-dependent DNA damage sensor activity"/>
    <property type="evidence" value="ECO:0007669"/>
    <property type="project" value="InterPro"/>
</dbReference>
<dbReference type="PANTHER" id="PTHR46487">
    <property type="entry name" value="DNA REPAIR PROTEIN XRCC3"/>
    <property type="match status" value="1"/>
</dbReference>
<evidence type="ECO:0000313" key="3">
    <source>
        <dbReference type="Proteomes" id="UP000593906"/>
    </source>
</evidence>
<dbReference type="SUPFAM" id="SSF52540">
    <property type="entry name" value="P-loop containing nucleoside triphosphate hydrolases"/>
    <property type="match status" value="1"/>
</dbReference>
<dbReference type="GO" id="GO:0045003">
    <property type="term" value="P:double-strand break repair via synthesis-dependent strand annealing"/>
    <property type="evidence" value="ECO:0007669"/>
    <property type="project" value="TreeGrafter"/>
</dbReference>
<evidence type="ECO:0000313" key="2">
    <source>
        <dbReference type="EMBL" id="QOY42821.1"/>
    </source>
</evidence>
<feature type="domain" description="RecA family profile 1" evidence="1">
    <location>
        <begin position="34"/>
        <end position="236"/>
    </location>
</feature>
<dbReference type="Gene3D" id="3.40.50.300">
    <property type="entry name" value="P-loop containing nucleotide triphosphate hydrolases"/>
    <property type="match status" value="1"/>
</dbReference>
<dbReference type="EMBL" id="CP044421">
    <property type="protein sequence ID" value="QOY42821.1"/>
    <property type="molecule type" value="Genomic_DNA"/>
</dbReference>
<name>A0A7S7RHG6_CRYPV</name>
<evidence type="ECO:0000259" key="1">
    <source>
        <dbReference type="PROSITE" id="PS50162"/>
    </source>
</evidence>
<dbReference type="GO" id="GO:0005524">
    <property type="term" value="F:ATP binding"/>
    <property type="evidence" value="ECO:0007669"/>
    <property type="project" value="InterPro"/>
</dbReference>
<dbReference type="InterPro" id="IPR013632">
    <property type="entry name" value="Rad51_C"/>
</dbReference>
<dbReference type="Proteomes" id="UP000593906">
    <property type="component" value="Chromosome 2"/>
</dbReference>
<reference evidence="2 3" key="1">
    <citation type="submission" date="2019-09" db="EMBL/GenBank/DDBJ databases">
        <title>Consistent, comparative and evidence-based genome assembly and annotation for Cryptosporidium parvum, C. hominis and C. tyzzeri.</title>
        <authorList>
            <person name="Baptista R.P."/>
            <person name="Li Y."/>
            <person name="Sateriale A."/>
            <person name="Ansell B."/>
            <person name="Jex A."/>
            <person name="Sanders M."/>
            <person name="Brooks K."/>
            <person name="Tracey A."/>
            <person name="Berriman M."/>
            <person name="Striepen B."/>
            <person name="Cotton J.A."/>
            <person name="Kissinger J.C."/>
        </authorList>
    </citation>
    <scope>NUCLEOTIDE SEQUENCE [LARGE SCALE GENOMIC DNA]</scope>
    <source>
        <strain evidence="2 3">IOWA-ATCC</strain>
    </source>
</reference>
<dbReference type="InterPro" id="IPR027417">
    <property type="entry name" value="P-loop_NTPase"/>
</dbReference>
<dbReference type="GO" id="GO:0090656">
    <property type="term" value="P:t-circle formation"/>
    <property type="evidence" value="ECO:0007669"/>
    <property type="project" value="TreeGrafter"/>
</dbReference>